<accession>A0A540K488</accession>
<dbReference type="AlphaFoldDB" id="A0A540K488"/>
<name>A0A540K488_MALBA</name>
<reference evidence="1 2" key="1">
    <citation type="journal article" date="2019" name="G3 (Bethesda)">
        <title>Sequencing of a Wild Apple (Malus baccata) Genome Unravels the Differences Between Cultivated and Wild Apple Species Regarding Disease Resistance and Cold Tolerance.</title>
        <authorList>
            <person name="Chen X."/>
        </authorList>
    </citation>
    <scope>NUCLEOTIDE SEQUENCE [LARGE SCALE GENOMIC DNA]</scope>
    <source>
        <strain evidence="2">cv. Shandingzi</strain>
        <tissue evidence="1">Leaves</tissue>
    </source>
</reference>
<comment type="caution">
    <text evidence="1">The sequence shown here is derived from an EMBL/GenBank/DDBJ whole genome shotgun (WGS) entry which is preliminary data.</text>
</comment>
<dbReference type="Proteomes" id="UP000315295">
    <property type="component" value="Unassembled WGS sequence"/>
</dbReference>
<keyword evidence="2" id="KW-1185">Reference proteome</keyword>
<protein>
    <submittedName>
        <fullName evidence="1">Uncharacterized protein</fullName>
    </submittedName>
</protein>
<organism evidence="1 2">
    <name type="scientific">Malus baccata</name>
    <name type="common">Siberian crab apple</name>
    <name type="synonym">Pyrus baccata</name>
    <dbReference type="NCBI Taxonomy" id="106549"/>
    <lineage>
        <taxon>Eukaryota</taxon>
        <taxon>Viridiplantae</taxon>
        <taxon>Streptophyta</taxon>
        <taxon>Embryophyta</taxon>
        <taxon>Tracheophyta</taxon>
        <taxon>Spermatophyta</taxon>
        <taxon>Magnoliopsida</taxon>
        <taxon>eudicotyledons</taxon>
        <taxon>Gunneridae</taxon>
        <taxon>Pentapetalae</taxon>
        <taxon>rosids</taxon>
        <taxon>fabids</taxon>
        <taxon>Rosales</taxon>
        <taxon>Rosaceae</taxon>
        <taxon>Amygdaloideae</taxon>
        <taxon>Maleae</taxon>
        <taxon>Malus</taxon>
    </lineage>
</organism>
<dbReference type="EMBL" id="VIEB01005602">
    <property type="protein sequence ID" value="TQD69034.1"/>
    <property type="molecule type" value="Genomic_DNA"/>
</dbReference>
<gene>
    <name evidence="1" type="ORF">C1H46_045433</name>
</gene>
<proteinExistence type="predicted"/>
<evidence type="ECO:0000313" key="1">
    <source>
        <dbReference type="EMBL" id="TQD69034.1"/>
    </source>
</evidence>
<sequence>MKTSSLYARSAGPCQGTKVAERKESVPELAYPQIFDSVSDIKTFIGLLLDLRLGL</sequence>
<evidence type="ECO:0000313" key="2">
    <source>
        <dbReference type="Proteomes" id="UP000315295"/>
    </source>
</evidence>